<evidence type="ECO:0000256" key="6">
    <source>
        <dbReference type="ARBA" id="ARBA00048431"/>
    </source>
</evidence>
<feature type="domain" description="Copper type II ascorbate-dependent monooxygenase C-terminal" evidence="10">
    <location>
        <begin position="95"/>
        <end position="244"/>
    </location>
</feature>
<keyword evidence="4 8" id="KW-1015">Disulfide bond</keyword>
<evidence type="ECO:0000256" key="4">
    <source>
        <dbReference type="ARBA" id="ARBA00023157"/>
    </source>
</evidence>
<dbReference type="GO" id="GO:0005507">
    <property type="term" value="F:copper ion binding"/>
    <property type="evidence" value="ECO:0007669"/>
    <property type="project" value="InterPro"/>
</dbReference>
<evidence type="ECO:0000256" key="7">
    <source>
        <dbReference type="PIRSR" id="PIRSR600720-2"/>
    </source>
</evidence>
<dbReference type="EC" id="1.14.17.3" evidence="1"/>
<dbReference type="AlphaFoldDB" id="A0A183ISY6"/>
<comment type="catalytic activity">
    <reaction evidence="6">
        <text>a [peptide]-C-terminal glycine + 2 L-ascorbate + O2 = a [peptide]-C-terminal (2S)-2-hydroxyglycine + 2 monodehydro-L-ascorbate radical + H2O</text>
        <dbReference type="Rhea" id="RHEA:21452"/>
        <dbReference type="Rhea" id="RHEA-COMP:13486"/>
        <dbReference type="Rhea" id="RHEA-COMP:15321"/>
        <dbReference type="ChEBI" id="CHEBI:15377"/>
        <dbReference type="ChEBI" id="CHEBI:15379"/>
        <dbReference type="ChEBI" id="CHEBI:38290"/>
        <dbReference type="ChEBI" id="CHEBI:59513"/>
        <dbReference type="ChEBI" id="CHEBI:137000"/>
        <dbReference type="ChEBI" id="CHEBI:142768"/>
        <dbReference type="EC" id="1.14.17.3"/>
    </reaction>
</comment>
<evidence type="ECO:0000256" key="3">
    <source>
        <dbReference type="ARBA" id="ARBA00022729"/>
    </source>
</evidence>
<keyword evidence="7" id="KW-0186">Copper</keyword>
<keyword evidence="12" id="KW-1185">Reference proteome</keyword>
<feature type="domain" description="Copper type II ascorbate-dependent monooxygenase N-terminal" evidence="9">
    <location>
        <begin position="1"/>
        <end position="70"/>
    </location>
</feature>
<feature type="disulfide bond" evidence="8">
    <location>
        <begin position="121"/>
        <end position="232"/>
    </location>
</feature>
<dbReference type="InterPro" id="IPR036939">
    <property type="entry name" value="Cu2_ascorb_mOase_N_sf"/>
</dbReference>
<dbReference type="InterPro" id="IPR000323">
    <property type="entry name" value="Cu2_ascorb_mOase_N"/>
</dbReference>
<evidence type="ECO:0000256" key="2">
    <source>
        <dbReference type="ARBA" id="ARBA00022723"/>
    </source>
</evidence>
<dbReference type="WBParaSite" id="SBAD_0000699601-mRNA-1">
    <property type="protein sequence ID" value="SBAD_0000699601-mRNA-1"/>
    <property type="gene ID" value="SBAD_0000699601"/>
</dbReference>
<dbReference type="PRINTS" id="PR00790">
    <property type="entry name" value="PAMONOXGNASE"/>
</dbReference>
<dbReference type="Gene3D" id="2.60.120.310">
    <property type="entry name" value="Copper type II, ascorbate-dependent monooxygenase, N-terminal domain"/>
    <property type="match status" value="1"/>
</dbReference>
<feature type="binding site" evidence="7">
    <location>
        <position position="137"/>
    </location>
    <ligand>
        <name>Cu(2+)</name>
        <dbReference type="ChEBI" id="CHEBI:29036"/>
        <label>1</label>
        <note>catalytic</note>
    </ligand>
</feature>
<dbReference type="InterPro" id="IPR000720">
    <property type="entry name" value="PHM/PAL"/>
</dbReference>
<dbReference type="OrthoDB" id="10044505at2759"/>
<dbReference type="Pfam" id="PF03712">
    <property type="entry name" value="Cu2_monoox_C"/>
    <property type="match status" value="1"/>
</dbReference>
<reference evidence="11 12" key="2">
    <citation type="submission" date="2018-11" db="EMBL/GenBank/DDBJ databases">
        <authorList>
            <consortium name="Pathogen Informatics"/>
        </authorList>
    </citation>
    <scope>NUCLEOTIDE SEQUENCE [LARGE SCALE GENOMIC DNA]</scope>
</reference>
<evidence type="ECO:0000256" key="8">
    <source>
        <dbReference type="PIRSR" id="PIRSR600720-3"/>
    </source>
</evidence>
<dbReference type="EMBL" id="UZAM01010001">
    <property type="protein sequence ID" value="VDP10695.1"/>
    <property type="molecule type" value="Genomic_DNA"/>
</dbReference>
<evidence type="ECO:0000313" key="11">
    <source>
        <dbReference type="EMBL" id="VDP10695.1"/>
    </source>
</evidence>
<feature type="binding site" evidence="7">
    <location>
        <position position="209"/>
    </location>
    <ligand>
        <name>Cu(2+)</name>
        <dbReference type="ChEBI" id="CHEBI:29036"/>
        <label>1</label>
        <note>catalytic</note>
    </ligand>
</feature>
<evidence type="ECO:0000313" key="13">
    <source>
        <dbReference type="WBParaSite" id="SBAD_0000699601-mRNA-1"/>
    </source>
</evidence>
<dbReference type="GO" id="GO:0004504">
    <property type="term" value="F:peptidylglycine monooxygenase activity"/>
    <property type="evidence" value="ECO:0007669"/>
    <property type="project" value="UniProtKB-EC"/>
</dbReference>
<organism evidence="13">
    <name type="scientific">Soboliphyme baturini</name>
    <dbReference type="NCBI Taxonomy" id="241478"/>
    <lineage>
        <taxon>Eukaryota</taxon>
        <taxon>Metazoa</taxon>
        <taxon>Ecdysozoa</taxon>
        <taxon>Nematoda</taxon>
        <taxon>Enoplea</taxon>
        <taxon>Dorylaimia</taxon>
        <taxon>Dioctophymatida</taxon>
        <taxon>Dioctophymatoidea</taxon>
        <taxon>Soboliphymatidae</taxon>
        <taxon>Soboliphyme</taxon>
    </lineage>
</organism>
<dbReference type="Proteomes" id="UP000270296">
    <property type="component" value="Unassembled WGS sequence"/>
</dbReference>
<keyword evidence="2 7" id="KW-0479">Metal-binding</keyword>
<dbReference type="InterPro" id="IPR024548">
    <property type="entry name" value="Cu2_monoox_C"/>
</dbReference>
<evidence type="ECO:0000256" key="1">
    <source>
        <dbReference type="ARBA" id="ARBA00012689"/>
    </source>
</evidence>
<dbReference type="GO" id="GO:0006518">
    <property type="term" value="P:peptide metabolic process"/>
    <property type="evidence" value="ECO:0007669"/>
    <property type="project" value="InterPro"/>
</dbReference>
<dbReference type="InterPro" id="IPR008977">
    <property type="entry name" value="PHM/PNGase_F_dom_sf"/>
</dbReference>
<dbReference type="GO" id="GO:0016020">
    <property type="term" value="C:membrane"/>
    <property type="evidence" value="ECO:0007669"/>
    <property type="project" value="InterPro"/>
</dbReference>
<reference evidence="13" key="1">
    <citation type="submission" date="2016-06" db="UniProtKB">
        <authorList>
            <consortium name="WormBaseParasite"/>
        </authorList>
    </citation>
    <scope>IDENTIFICATION</scope>
</reference>
<accession>A0A183ISY6</accession>
<dbReference type="InterPro" id="IPR014784">
    <property type="entry name" value="Cu2_ascorb_mOase-like_C"/>
</dbReference>
<dbReference type="Gene3D" id="2.60.120.230">
    <property type="match status" value="1"/>
</dbReference>
<comment type="cofactor">
    <cofactor evidence="7">
        <name>Cu(2+)</name>
        <dbReference type="ChEBI" id="CHEBI:29036"/>
    </cofactor>
    <text evidence="7">Binds 2 Cu(2+) ions per subunit.</text>
</comment>
<evidence type="ECO:0000259" key="10">
    <source>
        <dbReference type="Pfam" id="PF03712"/>
    </source>
</evidence>
<sequence>MILFGCSKPNHPTGGVWDCEHHSVCDKENPKILFSWARNAPSLSLPDNVGVAVGGDSGIDNYVVQVHYNAKFTGEVLDYSGVVLNVTSLKPRYFADVLLMVSSAYYNIPPHMSEVALNISCTYYGPTPLHIFAYRTHAHSLGRIITGYNILNDQWTLIGKGNPQWPQRFYPTTPEVVAEPGSILAAQCIFNSTTRDTVTYIGAHGKNEMCNFYMYIYVESEYGTMLKQLGECLDSNDTKLFAKYPAEARKPLERNPLLEMEANMTMERFGEN</sequence>
<dbReference type="Pfam" id="PF01082">
    <property type="entry name" value="Cu2_monooxygen"/>
    <property type="match status" value="1"/>
</dbReference>
<protein>
    <recommendedName>
        <fullName evidence="1">peptidylglycine monooxygenase</fullName>
        <ecNumber evidence="1">1.14.17.3</ecNumber>
    </recommendedName>
</protein>
<dbReference type="SUPFAM" id="SSF49742">
    <property type="entry name" value="PHM/PNGase F"/>
    <property type="match status" value="2"/>
</dbReference>
<feature type="binding site" evidence="7">
    <location>
        <position position="67"/>
    </location>
    <ligand>
        <name>Cu(2+)</name>
        <dbReference type="ChEBI" id="CHEBI:29036"/>
        <label>1</label>
        <note>catalytic</note>
    </ligand>
</feature>
<dbReference type="GO" id="GO:0005576">
    <property type="term" value="C:extracellular region"/>
    <property type="evidence" value="ECO:0007669"/>
    <property type="project" value="TreeGrafter"/>
</dbReference>
<feature type="binding site" evidence="7">
    <location>
        <position position="139"/>
    </location>
    <ligand>
        <name>Cu(2+)</name>
        <dbReference type="ChEBI" id="CHEBI:29036"/>
        <label>1</label>
        <note>catalytic</note>
    </ligand>
</feature>
<keyword evidence="5" id="KW-0325">Glycoprotein</keyword>
<gene>
    <name evidence="11" type="ORF">SBAD_LOCUS6733</name>
</gene>
<dbReference type="PANTHER" id="PTHR10680">
    <property type="entry name" value="PEPTIDYL-GLYCINE ALPHA-AMIDATING MONOOXYGENASE"/>
    <property type="match status" value="1"/>
</dbReference>
<keyword evidence="3" id="KW-0732">Signal</keyword>
<name>A0A183ISY6_9BILA</name>
<proteinExistence type="predicted"/>
<evidence type="ECO:0000313" key="12">
    <source>
        <dbReference type="Proteomes" id="UP000270296"/>
    </source>
</evidence>
<evidence type="ECO:0000259" key="9">
    <source>
        <dbReference type="Pfam" id="PF01082"/>
    </source>
</evidence>
<feature type="disulfide bond" evidence="8">
    <location>
        <begin position="188"/>
        <end position="210"/>
    </location>
</feature>
<evidence type="ECO:0000256" key="5">
    <source>
        <dbReference type="ARBA" id="ARBA00023180"/>
    </source>
</evidence>
<dbReference type="PANTHER" id="PTHR10680:SF14">
    <property type="entry name" value="PEPTIDYL-GLYCINE ALPHA-AMIDATING MONOOXYGENASE"/>
    <property type="match status" value="1"/>
</dbReference>